<evidence type="ECO:0000313" key="2">
    <source>
        <dbReference type="EMBL" id="RHL47915.1"/>
    </source>
</evidence>
<comment type="caution">
    <text evidence="2">The sequence shown here is derived from an EMBL/GenBank/DDBJ whole genome shotgun (WGS) entry which is preliminary data.</text>
</comment>
<evidence type="ECO:0000313" key="3">
    <source>
        <dbReference type="Proteomes" id="UP000283314"/>
    </source>
</evidence>
<dbReference type="EMBL" id="QROT01000001">
    <property type="protein sequence ID" value="RHL47915.1"/>
    <property type="molecule type" value="Genomic_DNA"/>
</dbReference>
<evidence type="ECO:0008006" key="4">
    <source>
        <dbReference type="Google" id="ProtNLM"/>
    </source>
</evidence>
<dbReference type="Proteomes" id="UP000283314">
    <property type="component" value="Unassembled WGS sequence"/>
</dbReference>
<dbReference type="RefSeq" id="WP_118379070.1">
    <property type="nucleotide sequence ID" value="NZ_CABJDQ010000001.1"/>
</dbReference>
<dbReference type="Pfam" id="PF18941">
    <property type="entry name" value="DUF5688"/>
    <property type="match status" value="1"/>
</dbReference>
<proteinExistence type="predicted"/>
<organism evidence="2 3">
    <name type="scientific">Eubacterium ventriosum</name>
    <dbReference type="NCBI Taxonomy" id="39496"/>
    <lineage>
        <taxon>Bacteria</taxon>
        <taxon>Bacillati</taxon>
        <taxon>Bacillota</taxon>
        <taxon>Clostridia</taxon>
        <taxon>Eubacteriales</taxon>
        <taxon>Eubacteriaceae</taxon>
        <taxon>Eubacterium</taxon>
    </lineage>
</organism>
<feature type="compositionally biased region" description="Basic and acidic residues" evidence="1">
    <location>
        <begin position="353"/>
        <end position="363"/>
    </location>
</feature>
<dbReference type="InterPro" id="IPR043743">
    <property type="entry name" value="DUF5688"/>
</dbReference>
<feature type="region of interest" description="Disordered" evidence="1">
    <location>
        <begin position="338"/>
        <end position="363"/>
    </location>
</feature>
<sequence length="363" mass="42427">MNYDEFKQELKEGLTDKLKHDYDSVYVIPKKAKKVNQELDSFMILTNGKRMLPTIYPERVYDRYQEIYDDIYRKGLPDNPMEIVIDETYDFIRESIERIPEALSIDNIDPSRLPDNVTLKLINTEQNKELLENVPHREFEDLSIIYSWTIGMESEGVYSTIVTNDMAEGIGLSEEELYQRACENTKRLFPTEIKSMADIVTDLMLREVMDCMAEDIKETIEGESMEDIKEDIIEDIMEEMDVDTPYPMYVISNKEHYYGAVEMLFNENLDKVSEIFHDDLYILPSSTHEVIAVPVKDYDAEELAAMVEGINMEQVALEERLSNQVYFYDSRERKLSVATDNPNKSIDFSNESQKFDNRNETAR</sequence>
<accession>A0A415LH76</accession>
<gene>
    <name evidence="2" type="ORF">DW018_00325</name>
</gene>
<evidence type="ECO:0000256" key="1">
    <source>
        <dbReference type="SAM" id="MobiDB-lite"/>
    </source>
</evidence>
<feature type="compositionally biased region" description="Polar residues" evidence="1">
    <location>
        <begin position="338"/>
        <end position="352"/>
    </location>
</feature>
<reference evidence="2 3" key="1">
    <citation type="submission" date="2018-08" db="EMBL/GenBank/DDBJ databases">
        <title>A genome reference for cultivated species of the human gut microbiota.</title>
        <authorList>
            <person name="Zou Y."/>
            <person name="Xue W."/>
            <person name="Luo G."/>
        </authorList>
    </citation>
    <scope>NUCLEOTIDE SEQUENCE [LARGE SCALE GENOMIC DNA]</scope>
    <source>
        <strain evidence="2 3">AF37-4</strain>
    </source>
</reference>
<dbReference type="GeneID" id="66465677"/>
<dbReference type="AlphaFoldDB" id="A0A415LH76"/>
<name>A0A415LH76_9FIRM</name>
<protein>
    <recommendedName>
        <fullName evidence="4">DUF1444 family protein</fullName>
    </recommendedName>
</protein>